<reference evidence="7" key="1">
    <citation type="submission" date="2017-02" db="UniProtKB">
        <authorList>
            <consortium name="WormBaseParasite"/>
        </authorList>
    </citation>
    <scope>IDENTIFICATION</scope>
</reference>
<dbReference type="InterPro" id="IPR013083">
    <property type="entry name" value="Znf_RING/FYVE/PHD"/>
</dbReference>
<dbReference type="AlphaFoldDB" id="A0A0N5BEZ0"/>
<dbReference type="Gene3D" id="3.30.40.10">
    <property type="entry name" value="Zinc/RING finger domain, C3HC4 (zinc finger)"/>
    <property type="match status" value="1"/>
</dbReference>
<keyword evidence="3" id="KW-0862">Zinc</keyword>
<keyword evidence="2 4" id="KW-0863">Zinc-finger</keyword>
<evidence type="ECO:0000256" key="4">
    <source>
        <dbReference type="PROSITE-ProRule" id="PRU00175"/>
    </source>
</evidence>
<keyword evidence="6" id="KW-1185">Reference proteome</keyword>
<evidence type="ECO:0000313" key="7">
    <source>
        <dbReference type="WBParaSite" id="SPAL_0000456000.1"/>
    </source>
</evidence>
<proteinExistence type="predicted"/>
<organism evidence="6 7">
    <name type="scientific">Strongyloides papillosus</name>
    <name type="common">Intestinal threadworm</name>
    <dbReference type="NCBI Taxonomy" id="174720"/>
    <lineage>
        <taxon>Eukaryota</taxon>
        <taxon>Metazoa</taxon>
        <taxon>Ecdysozoa</taxon>
        <taxon>Nematoda</taxon>
        <taxon>Chromadorea</taxon>
        <taxon>Rhabditida</taxon>
        <taxon>Tylenchina</taxon>
        <taxon>Panagrolaimomorpha</taxon>
        <taxon>Strongyloidoidea</taxon>
        <taxon>Strongyloididae</taxon>
        <taxon>Strongyloides</taxon>
    </lineage>
</organism>
<sequence>MSFVCFICSEPFTIPGTKHSLQSTICGHLIGLSCMEIWKSTNNGSRFFKCPMCSKELPTENYHNVCRISDETIIDISDVTKQYLSGNFKKIPTFWRTLNEEIEGNIKFFDGYNGYILVVGVITEQADDDEFVKILSSEDGKGYYMKLYEKSPSTAAVFNKCRRDVVEFSIGFESGHVQIITCSLDLSKVTSNIEYRHTNGSICSLTFLGENKIAYSIDIHGVFVCDSVNLMKDTNWTRLKDSERGLITGLQMLNDNVLLGLTENSIYVFEEYAESHVLYHDVDKKIINFTIDIKANMLIIFCSEKDVIGDGTTILKFYVLCKIKKFTLKEGRSINENKYGTSPIKIIKMDNYPSGIYMETRLIINKDNEKFKMYSFISNAGENTLEAFYIHGKINCISVEVVENLDKCLGVLCINEPQALSNNFYKIKIAVILSNEIIVLEFFCPTTDD</sequence>
<feature type="domain" description="RING-type" evidence="5">
    <location>
        <begin position="5"/>
        <end position="54"/>
    </location>
</feature>
<dbReference type="GO" id="GO:0008270">
    <property type="term" value="F:zinc ion binding"/>
    <property type="evidence" value="ECO:0007669"/>
    <property type="project" value="UniProtKB-KW"/>
</dbReference>
<evidence type="ECO:0000259" key="5">
    <source>
        <dbReference type="PROSITE" id="PS50089"/>
    </source>
</evidence>
<dbReference type="Pfam" id="PF13445">
    <property type="entry name" value="zf-RING_UBOX"/>
    <property type="match status" value="1"/>
</dbReference>
<protein>
    <submittedName>
        <fullName evidence="7">RING-type domain-containing protein</fullName>
    </submittedName>
</protein>
<name>A0A0N5BEZ0_STREA</name>
<dbReference type="PROSITE" id="PS50089">
    <property type="entry name" value="ZF_RING_2"/>
    <property type="match status" value="1"/>
</dbReference>
<dbReference type="SUPFAM" id="SSF57850">
    <property type="entry name" value="RING/U-box"/>
    <property type="match status" value="1"/>
</dbReference>
<evidence type="ECO:0000256" key="1">
    <source>
        <dbReference type="ARBA" id="ARBA00022723"/>
    </source>
</evidence>
<evidence type="ECO:0000256" key="3">
    <source>
        <dbReference type="ARBA" id="ARBA00022833"/>
    </source>
</evidence>
<dbReference type="WBParaSite" id="SPAL_0000456000.1">
    <property type="protein sequence ID" value="SPAL_0000456000.1"/>
    <property type="gene ID" value="SPAL_0000456000"/>
</dbReference>
<evidence type="ECO:0000313" key="6">
    <source>
        <dbReference type="Proteomes" id="UP000046392"/>
    </source>
</evidence>
<dbReference type="Proteomes" id="UP000046392">
    <property type="component" value="Unplaced"/>
</dbReference>
<keyword evidence="1" id="KW-0479">Metal-binding</keyword>
<dbReference type="InterPro" id="IPR027370">
    <property type="entry name" value="Znf-RING_euk"/>
</dbReference>
<dbReference type="InterPro" id="IPR001841">
    <property type="entry name" value="Znf_RING"/>
</dbReference>
<evidence type="ECO:0000256" key="2">
    <source>
        <dbReference type="ARBA" id="ARBA00022771"/>
    </source>
</evidence>
<dbReference type="STRING" id="174720.A0A0N5BEZ0"/>
<accession>A0A0N5BEZ0</accession>